<comment type="similarity">
    <text evidence="5">Belongs to the alanine racemase family.</text>
</comment>
<dbReference type="PRINTS" id="PR00992">
    <property type="entry name" value="ALARACEMASE"/>
</dbReference>
<dbReference type="GO" id="GO:0030170">
    <property type="term" value="F:pyridoxal phosphate binding"/>
    <property type="evidence" value="ECO:0007669"/>
    <property type="project" value="UniProtKB-UniRule"/>
</dbReference>
<evidence type="ECO:0000256" key="7">
    <source>
        <dbReference type="PIRSR" id="PIRSR600821-52"/>
    </source>
</evidence>
<dbReference type="InterPro" id="IPR009006">
    <property type="entry name" value="Ala_racemase/Decarboxylase_C"/>
</dbReference>
<evidence type="ECO:0000256" key="3">
    <source>
        <dbReference type="ARBA" id="ARBA00022898"/>
    </source>
</evidence>
<dbReference type="AlphaFoldDB" id="N9AIJ3"/>
<feature type="binding site" evidence="5 7">
    <location>
        <position position="309"/>
    </location>
    <ligand>
        <name>substrate</name>
    </ligand>
</feature>
<dbReference type="Gene3D" id="3.20.20.10">
    <property type="entry name" value="Alanine racemase"/>
    <property type="match status" value="1"/>
</dbReference>
<dbReference type="InterPro" id="IPR029066">
    <property type="entry name" value="PLP-binding_barrel"/>
</dbReference>
<dbReference type="InterPro" id="IPR001608">
    <property type="entry name" value="Ala_racemase_N"/>
</dbReference>
<feature type="active site" description="Proton acceptor; specific for D-alanine" evidence="5">
    <location>
        <position position="35"/>
    </location>
</feature>
<dbReference type="Pfam" id="PF01168">
    <property type="entry name" value="Ala_racemase_N"/>
    <property type="match status" value="1"/>
</dbReference>
<comment type="pathway">
    <text evidence="5">Amino-acid biosynthesis; D-alanine biosynthesis; D-alanine from L-alanine: step 1/1.</text>
</comment>
<evidence type="ECO:0000256" key="1">
    <source>
        <dbReference type="ARBA" id="ARBA00000316"/>
    </source>
</evidence>
<dbReference type="GO" id="GO:0030632">
    <property type="term" value="P:D-alanine biosynthetic process"/>
    <property type="evidence" value="ECO:0007669"/>
    <property type="project" value="UniProtKB-UniRule"/>
</dbReference>
<feature type="domain" description="Alanine racemase C-terminal" evidence="8">
    <location>
        <begin position="240"/>
        <end position="369"/>
    </location>
</feature>
<dbReference type="SUPFAM" id="SSF51419">
    <property type="entry name" value="PLP-binding barrel"/>
    <property type="match status" value="1"/>
</dbReference>
<dbReference type="PATRIC" id="fig|1217988.3.peg.1713"/>
<evidence type="ECO:0000256" key="6">
    <source>
        <dbReference type="PIRSR" id="PIRSR600821-50"/>
    </source>
</evidence>
<dbReference type="InterPro" id="IPR020622">
    <property type="entry name" value="Ala_racemase_pyridoxalP-BS"/>
</dbReference>
<comment type="function">
    <text evidence="5">Catalyzes the interconversion of L-alanine and D-alanine. May also act on other amino acids.</text>
</comment>
<proteinExistence type="inferred from homology"/>
<keyword evidence="3 5" id="KW-0663">Pyridoxal phosphate</keyword>
<dbReference type="CDD" id="cd06827">
    <property type="entry name" value="PLPDE_III_AR_proteobact"/>
    <property type="match status" value="1"/>
</dbReference>
<dbReference type="InterPro" id="IPR011079">
    <property type="entry name" value="Ala_racemase_C"/>
</dbReference>
<dbReference type="PANTHER" id="PTHR30511:SF0">
    <property type="entry name" value="ALANINE RACEMASE, CATABOLIC-RELATED"/>
    <property type="match status" value="1"/>
</dbReference>
<name>N9AIJ3_9GAMM</name>
<keyword evidence="4 5" id="KW-0413">Isomerase</keyword>
<comment type="catalytic activity">
    <reaction evidence="1 5">
        <text>L-alanine = D-alanine</text>
        <dbReference type="Rhea" id="RHEA:20249"/>
        <dbReference type="ChEBI" id="CHEBI:57416"/>
        <dbReference type="ChEBI" id="CHEBI:57972"/>
        <dbReference type="EC" id="5.1.1.1"/>
    </reaction>
</comment>
<dbReference type="HOGENOM" id="CLU_028393_1_0_6"/>
<reference evidence="9 10" key="1">
    <citation type="submission" date="2013-02" db="EMBL/GenBank/DDBJ databases">
        <title>The Genome Sequence of Acinetobacter schindleri CIP 107287.</title>
        <authorList>
            <consortium name="The Broad Institute Genome Sequencing Platform"/>
            <consortium name="The Broad Institute Genome Sequencing Center for Infectious Disease"/>
            <person name="Cerqueira G."/>
            <person name="Feldgarden M."/>
            <person name="Courvalin P."/>
            <person name="Perichon B."/>
            <person name="Grillot-Courvalin C."/>
            <person name="Clermont D."/>
            <person name="Rocha E."/>
            <person name="Yoon E.-J."/>
            <person name="Nemec A."/>
            <person name="Walker B."/>
            <person name="Young S.K."/>
            <person name="Zeng Q."/>
            <person name="Gargeya S."/>
            <person name="Fitzgerald M."/>
            <person name="Haas B."/>
            <person name="Abouelleil A."/>
            <person name="Alvarado L."/>
            <person name="Arachchi H.M."/>
            <person name="Berlin A.M."/>
            <person name="Chapman S.B."/>
            <person name="Dewar J."/>
            <person name="Goldberg J."/>
            <person name="Griggs A."/>
            <person name="Gujja S."/>
            <person name="Hansen M."/>
            <person name="Howarth C."/>
            <person name="Imamovic A."/>
            <person name="Larimer J."/>
            <person name="McCowan C."/>
            <person name="Murphy C."/>
            <person name="Neiman D."/>
            <person name="Pearson M."/>
            <person name="Priest M."/>
            <person name="Roberts A."/>
            <person name="Saif S."/>
            <person name="Shea T."/>
            <person name="Sisk P."/>
            <person name="Sykes S."/>
            <person name="Wortman J."/>
            <person name="Nusbaum C."/>
            <person name="Birren B."/>
        </authorList>
    </citation>
    <scope>NUCLEOTIDE SEQUENCE [LARGE SCALE GENOMIC DNA]</scope>
    <source>
        <strain evidence="9 10">CIP 107287</strain>
    </source>
</reference>
<feature type="binding site" evidence="5 7">
    <location>
        <position position="133"/>
    </location>
    <ligand>
        <name>substrate</name>
    </ligand>
</feature>
<dbReference type="Pfam" id="PF00842">
    <property type="entry name" value="Ala_racemase_C"/>
    <property type="match status" value="1"/>
</dbReference>
<dbReference type="Gene3D" id="2.40.37.10">
    <property type="entry name" value="Lyase, Ornithine Decarboxylase, Chain A, domain 1"/>
    <property type="match status" value="1"/>
</dbReference>
<evidence type="ECO:0000259" key="8">
    <source>
        <dbReference type="SMART" id="SM01005"/>
    </source>
</evidence>
<dbReference type="RefSeq" id="WP_004893305.1">
    <property type="nucleotide sequence ID" value="NZ_KB849576.1"/>
</dbReference>
<dbReference type="FunFam" id="3.20.20.10:FF:000002">
    <property type="entry name" value="Alanine racemase"/>
    <property type="match status" value="1"/>
</dbReference>
<dbReference type="UniPathway" id="UPA00042">
    <property type="reaction ID" value="UER00497"/>
</dbReference>
<evidence type="ECO:0000256" key="4">
    <source>
        <dbReference type="ARBA" id="ARBA00023235"/>
    </source>
</evidence>
<evidence type="ECO:0000313" key="9">
    <source>
        <dbReference type="EMBL" id="ENV43888.1"/>
    </source>
</evidence>
<dbReference type="Proteomes" id="UP000018440">
    <property type="component" value="Unassembled WGS sequence"/>
</dbReference>
<dbReference type="HAMAP" id="MF_01201">
    <property type="entry name" value="Ala_racemase"/>
    <property type="match status" value="1"/>
</dbReference>
<dbReference type="InterPro" id="IPR000821">
    <property type="entry name" value="Ala_racemase"/>
</dbReference>
<dbReference type="PROSITE" id="PS00395">
    <property type="entry name" value="ALANINE_RACEMASE"/>
    <property type="match status" value="1"/>
</dbReference>
<dbReference type="SMART" id="SM01005">
    <property type="entry name" value="Ala_racemase_C"/>
    <property type="match status" value="1"/>
</dbReference>
<dbReference type="EMBL" id="APPQ01000026">
    <property type="protein sequence ID" value="ENV43888.1"/>
    <property type="molecule type" value="Genomic_DNA"/>
</dbReference>
<evidence type="ECO:0000256" key="5">
    <source>
        <dbReference type="HAMAP-Rule" id="MF_01201"/>
    </source>
</evidence>
<comment type="caution">
    <text evidence="9">The sequence shown here is derived from an EMBL/GenBank/DDBJ whole genome shotgun (WGS) entry which is preliminary data.</text>
</comment>
<gene>
    <name evidence="9" type="ORF">F955_01767</name>
</gene>
<comment type="cofactor">
    <cofactor evidence="2 5 6">
        <name>pyridoxal 5'-phosphate</name>
        <dbReference type="ChEBI" id="CHEBI:597326"/>
    </cofactor>
</comment>
<dbReference type="NCBIfam" id="TIGR00492">
    <property type="entry name" value="alr"/>
    <property type="match status" value="1"/>
</dbReference>
<feature type="active site" description="Proton acceptor; specific for L-alanine" evidence="5">
    <location>
        <position position="261"/>
    </location>
</feature>
<dbReference type="EC" id="5.1.1.1" evidence="5"/>
<dbReference type="PANTHER" id="PTHR30511">
    <property type="entry name" value="ALANINE RACEMASE"/>
    <property type="match status" value="1"/>
</dbReference>
<evidence type="ECO:0000313" key="10">
    <source>
        <dbReference type="Proteomes" id="UP000018440"/>
    </source>
</evidence>
<organism evidence="9 10">
    <name type="scientific">Acinetobacter schindleri CIP 107287</name>
    <dbReference type="NCBI Taxonomy" id="1217988"/>
    <lineage>
        <taxon>Bacteria</taxon>
        <taxon>Pseudomonadati</taxon>
        <taxon>Pseudomonadota</taxon>
        <taxon>Gammaproteobacteria</taxon>
        <taxon>Moraxellales</taxon>
        <taxon>Moraxellaceae</taxon>
        <taxon>Acinetobacter</taxon>
    </lineage>
</organism>
<dbReference type="GO" id="GO:0008784">
    <property type="term" value="F:alanine racemase activity"/>
    <property type="evidence" value="ECO:0007669"/>
    <property type="project" value="UniProtKB-UniRule"/>
</dbReference>
<dbReference type="GO" id="GO:0005829">
    <property type="term" value="C:cytosol"/>
    <property type="evidence" value="ECO:0007669"/>
    <property type="project" value="TreeGrafter"/>
</dbReference>
<sequence>MPRPIQAVVHLDALQHNLNIAKASAPNAEVYAVLKANAYGHGIERVYAAFQSADGFAFLDIEEGKRLRALGCKKPLLLLEGIFALADLFACVKHDMSFAIHSRYQVQWLKQFAEIAPDAQFDVFLKMNSGMNRLGFQLHEYADVWQQLSQFENVRSMTHMTHFSDADGERFGLDGIEHQNLIFSQTIQGLEAKTSLSNSAAILRHHQSLHSDIVRSGIMLYGSSPDYPSHSIQDWNLQPSMSLRSEIIAIQDIQAGQSVGYGSNFIAEQAMRIGVVACGYADGYQRISQTGTPVLVDGVRTQTIGRVSMDMLTVDLTELPQTNIGSEVVLWGRSTHGTVLPIDEVAAGSGTVGYELMCGITARVPVQVETGNSILTH</sequence>
<evidence type="ECO:0000256" key="2">
    <source>
        <dbReference type="ARBA" id="ARBA00001933"/>
    </source>
</evidence>
<feature type="modified residue" description="N6-(pyridoxal phosphate)lysine" evidence="5 6">
    <location>
        <position position="35"/>
    </location>
</feature>
<protein>
    <recommendedName>
        <fullName evidence="5">Alanine racemase</fullName>
        <ecNumber evidence="5">5.1.1.1</ecNumber>
    </recommendedName>
</protein>
<dbReference type="SUPFAM" id="SSF50621">
    <property type="entry name" value="Alanine racemase C-terminal domain-like"/>
    <property type="match status" value="1"/>
</dbReference>
<accession>N9AIJ3</accession>